<dbReference type="Pfam" id="PF13614">
    <property type="entry name" value="AAA_31"/>
    <property type="match status" value="1"/>
</dbReference>
<dbReference type="PANTHER" id="PTHR13696">
    <property type="entry name" value="P-LOOP CONTAINING NUCLEOSIDE TRIPHOSPHATE HYDROLASE"/>
    <property type="match status" value="1"/>
</dbReference>
<dbReference type="PANTHER" id="PTHR13696:SF69">
    <property type="entry name" value="PLASMID PARTITIONING PROTEIN-RELATED"/>
    <property type="match status" value="1"/>
</dbReference>
<dbReference type="RefSeq" id="WP_274687891.1">
    <property type="nucleotide sequence ID" value="NZ_JAPMOU010000005.1"/>
</dbReference>
<dbReference type="SUPFAM" id="SSF52540">
    <property type="entry name" value="P-loop containing nucleoside triphosphate hydrolases"/>
    <property type="match status" value="1"/>
</dbReference>
<keyword evidence="3" id="KW-1185">Reference proteome</keyword>
<dbReference type="Gene3D" id="3.40.50.300">
    <property type="entry name" value="P-loop containing nucleotide triphosphate hydrolases"/>
    <property type="match status" value="1"/>
</dbReference>
<protein>
    <submittedName>
        <fullName evidence="2">ParA family protein</fullName>
    </submittedName>
</protein>
<dbReference type="InterPro" id="IPR025669">
    <property type="entry name" value="AAA_dom"/>
</dbReference>
<name>A0ABT5U5A1_9GAMM</name>
<proteinExistence type="predicted"/>
<evidence type="ECO:0000259" key="1">
    <source>
        <dbReference type="Pfam" id="PF13614"/>
    </source>
</evidence>
<dbReference type="InterPro" id="IPR027417">
    <property type="entry name" value="P-loop_NTPase"/>
</dbReference>
<comment type="caution">
    <text evidence="2">The sequence shown here is derived from an EMBL/GenBank/DDBJ whole genome shotgun (WGS) entry which is preliminary data.</text>
</comment>
<dbReference type="InterPro" id="IPR050678">
    <property type="entry name" value="DNA_Partitioning_ATPase"/>
</dbReference>
<gene>
    <name evidence="2" type="ORF">ORQ98_06060</name>
</gene>
<reference evidence="2 3" key="1">
    <citation type="submission" date="2022-11" db="EMBL/GenBank/DDBJ databases">
        <title>Spartinivicinus poritis sp. nov., isolated from scleractinian coral Porites lutea.</title>
        <authorList>
            <person name="Zhang G."/>
            <person name="Cai L."/>
            <person name="Wei Q."/>
        </authorList>
    </citation>
    <scope>NUCLEOTIDE SEQUENCE [LARGE SCALE GENOMIC DNA]</scope>
    <source>
        <strain evidence="2 3">A2-2</strain>
    </source>
</reference>
<evidence type="ECO:0000313" key="3">
    <source>
        <dbReference type="Proteomes" id="UP001528823"/>
    </source>
</evidence>
<organism evidence="2 3">
    <name type="scientific">Spartinivicinus poritis</name>
    <dbReference type="NCBI Taxonomy" id="2994640"/>
    <lineage>
        <taxon>Bacteria</taxon>
        <taxon>Pseudomonadati</taxon>
        <taxon>Pseudomonadota</taxon>
        <taxon>Gammaproteobacteria</taxon>
        <taxon>Oceanospirillales</taxon>
        <taxon>Zooshikellaceae</taxon>
        <taxon>Spartinivicinus</taxon>
    </lineage>
</organism>
<sequence length="265" mass="29542">MRVWAVSNQKGGVGKTTTVVTLGGLLGSLHKKVLLVDLDPHASLTCYFKYDPDHLEHSVFDLFQHQGNVPENLPGQLVLETSHPNVNFLPATTAIATLERKLAGEGGYGLVLSKALAHLWEHFDFVLLDTPPQLGVLMVNALAASERLLIPVQTEFLAIKGLERMMHTLDMINHSRKKQLPYLIVPTLFDRRTHASIAALRALRANYPEQVWQSYIPVDTKFRDASEQGIAIHELDNHSRGVKAYRHLLKDLLNLQAKVISKAVS</sequence>
<dbReference type="Proteomes" id="UP001528823">
    <property type="component" value="Unassembled WGS sequence"/>
</dbReference>
<dbReference type="EMBL" id="JAPMOU010000005">
    <property type="protein sequence ID" value="MDE1461528.1"/>
    <property type="molecule type" value="Genomic_DNA"/>
</dbReference>
<accession>A0ABT5U5A1</accession>
<dbReference type="CDD" id="cd02042">
    <property type="entry name" value="ParAB_family"/>
    <property type="match status" value="1"/>
</dbReference>
<evidence type="ECO:0000313" key="2">
    <source>
        <dbReference type="EMBL" id="MDE1461528.1"/>
    </source>
</evidence>
<feature type="domain" description="AAA" evidence="1">
    <location>
        <begin position="1"/>
        <end position="180"/>
    </location>
</feature>